<name>A0A0A1THD2_9HYPO</name>
<dbReference type="EMBL" id="CDHN01000002">
    <property type="protein sequence ID" value="CEJ88857.1"/>
    <property type="molecule type" value="Genomic_DNA"/>
</dbReference>
<sequence>MCTYLYDIDPASELGSLLEPGKKYIIRNQAGKDLGFTDYGYSEQDKSANRQWLAFTPSSEKRKLVSGRVNGHASFTVVPALPWPPKLETHMRRCETNDNDNGKEQSPLLEVTVLNPANEDVTVQTRDRQRFLTANGPMDTADAEEHCVALDPRPRIIDTETPAPKSTIQIIDIKARAVVRPAHRPTGFFQYKLTDLRPSLQHLVTLRPGEPLIRRIDISQVIIGVPDGLYGLRMEPRGMW</sequence>
<proteinExistence type="predicted"/>
<protein>
    <submittedName>
        <fullName evidence="1">Uncharacterized protein</fullName>
    </submittedName>
</protein>
<reference evidence="1 2" key="1">
    <citation type="journal article" date="2015" name="Genome Announc.">
        <title>Draft Genome Sequence and Gene Annotation of the Entomopathogenic Fungus Verticillium hemipterigenum.</title>
        <authorList>
            <person name="Horn F."/>
            <person name="Habel A."/>
            <person name="Scharf D.H."/>
            <person name="Dworschak J."/>
            <person name="Brakhage A.A."/>
            <person name="Guthke R."/>
            <person name="Hertweck C."/>
            <person name="Linde J."/>
        </authorList>
    </citation>
    <scope>NUCLEOTIDE SEQUENCE [LARGE SCALE GENOMIC DNA]</scope>
</reference>
<accession>A0A0A1THD2</accession>
<evidence type="ECO:0000313" key="2">
    <source>
        <dbReference type="Proteomes" id="UP000039046"/>
    </source>
</evidence>
<dbReference type="Proteomes" id="UP000039046">
    <property type="component" value="Unassembled WGS sequence"/>
</dbReference>
<keyword evidence="2" id="KW-1185">Reference proteome</keyword>
<evidence type="ECO:0000313" key="1">
    <source>
        <dbReference type="EMBL" id="CEJ88857.1"/>
    </source>
</evidence>
<dbReference type="STRING" id="1531966.A0A0A1THD2"/>
<dbReference type="HOGENOM" id="CLU_1157081_0_0_1"/>
<gene>
    <name evidence="1" type="ORF">VHEMI04883</name>
</gene>
<organism evidence="1 2">
    <name type="scientific">[Torrubiella] hemipterigena</name>
    <dbReference type="NCBI Taxonomy" id="1531966"/>
    <lineage>
        <taxon>Eukaryota</taxon>
        <taxon>Fungi</taxon>
        <taxon>Dikarya</taxon>
        <taxon>Ascomycota</taxon>
        <taxon>Pezizomycotina</taxon>
        <taxon>Sordariomycetes</taxon>
        <taxon>Hypocreomycetidae</taxon>
        <taxon>Hypocreales</taxon>
        <taxon>Clavicipitaceae</taxon>
        <taxon>Clavicipitaceae incertae sedis</taxon>
        <taxon>'Torrubiella' clade</taxon>
    </lineage>
</organism>
<dbReference type="OrthoDB" id="5272229at2759"/>
<dbReference type="AlphaFoldDB" id="A0A0A1THD2"/>